<comment type="caution">
    <text evidence="3">The sequence shown here is derived from an EMBL/GenBank/DDBJ whole genome shotgun (WGS) entry which is preliminary data.</text>
</comment>
<accession>A0AAW0GF13</accession>
<feature type="compositionally biased region" description="Basic and acidic residues" evidence="1">
    <location>
        <begin position="944"/>
        <end position="960"/>
    </location>
</feature>
<keyword evidence="2" id="KW-1133">Transmembrane helix</keyword>
<name>A0AAW0GF13_9APHY</name>
<proteinExistence type="predicted"/>
<organism evidence="3 4">
    <name type="scientific">Cerrena zonata</name>
    <dbReference type="NCBI Taxonomy" id="2478898"/>
    <lineage>
        <taxon>Eukaryota</taxon>
        <taxon>Fungi</taxon>
        <taxon>Dikarya</taxon>
        <taxon>Basidiomycota</taxon>
        <taxon>Agaricomycotina</taxon>
        <taxon>Agaricomycetes</taxon>
        <taxon>Polyporales</taxon>
        <taxon>Cerrenaceae</taxon>
        <taxon>Cerrena</taxon>
    </lineage>
</organism>
<evidence type="ECO:0000313" key="3">
    <source>
        <dbReference type="EMBL" id="KAK7691905.1"/>
    </source>
</evidence>
<keyword evidence="2" id="KW-0472">Membrane</keyword>
<protein>
    <submittedName>
        <fullName evidence="3">Uncharacterized protein</fullName>
    </submittedName>
</protein>
<gene>
    <name evidence="3" type="ORF">QCA50_005310</name>
</gene>
<feature type="compositionally biased region" description="Polar residues" evidence="1">
    <location>
        <begin position="934"/>
        <end position="943"/>
    </location>
</feature>
<feature type="compositionally biased region" description="Low complexity" evidence="1">
    <location>
        <begin position="1113"/>
        <end position="1127"/>
    </location>
</feature>
<dbReference type="AlphaFoldDB" id="A0AAW0GF13"/>
<feature type="compositionally biased region" description="Low complexity" evidence="1">
    <location>
        <begin position="962"/>
        <end position="976"/>
    </location>
</feature>
<feature type="transmembrane region" description="Helical" evidence="2">
    <location>
        <begin position="110"/>
        <end position="130"/>
    </location>
</feature>
<feature type="region of interest" description="Disordered" evidence="1">
    <location>
        <begin position="908"/>
        <end position="1053"/>
    </location>
</feature>
<evidence type="ECO:0000256" key="1">
    <source>
        <dbReference type="SAM" id="MobiDB-lite"/>
    </source>
</evidence>
<sequence length="1127" mass="122866">MIILRYIYAALSAVLPLLSIFRDGALLEFTRTLSSSVLPRFLELPQRNFISLPPALNSISEIANDLDTTLTDTTDTTFQSLDVHEHPFYNAADALWHSLVPVLDISSYNLFFYVFLAIASALLTFSITIIRRSLSRSQARSTPTSRIDIHESLEHIDKLGADNSGYSTPLVLPDDVLVLDVGTPFETPDTLAFDSCTEVGDIPDLKLADQSANSLLGLDSSDSGAQPMISGDLHPTLSLSDIFKAPDDTACDELAMSVDSVPFADVLFSDSTETSSAPAETLETEEFVSCANLCTTSHMHDDEDYSSASEYSNSPSSPIAALSSVEYQEPCPMSNSLFVHPGITSVEQDIASEDDPLMPSTGSDVLVTEESVNPGTPENTSDVLGSSIDDITLEGVVGQVANAKHETIVTSESLELNTTLLDTSSLLPSVDIISKATPILEIELTGNEPVSQDHVDNGSLHVDNGPSSLEESIVMVEHVIPEDKPASPSDVLPVLIDNTAEEVVEVEALPASTSFSLDPILSTPVHAPQPDLVEEVSTLGASGVFNLESDGPVTFVLDKEMALEFASQMDPTVMDMLAAGFAAEAPPLPEDSFILVPSRSIECGPLAHIEEADDSDTSLISPALTAIDERGQPLVFSTNFPFMSADSSVKSTFGERLDEQDWTLVNIALNEEGKFIFGGMQLPVDGSMTSISSVASTSVSSLDLNDLGHFEPNSLVVASRHSYSKSDSELQRFREIYRRDVRPVAPTRLDEPKTNELQQLVSRHGLINHDQTFHFYSPPREMEAAVRMLKRAVESVRVPSRKRLSAVQVHLQTAPRFQYGLSSEVFLGWVREQELRRTMYIKSYADVARGIRPPILSIDYEAPKMVVPPTPKFIGPMPSVAINRTRGSQDKYEVHPLEQVALDRLKARKMDATKAPRHPNYYTEQRSRKISAPSPFTNSSASSDGERLIRRTRSDFELGYKTEQSTNTNSANTTTSESERRHVRSASVRPRSSSVTPTGRRSSSWDLSNRTGIRGRNREDVAKSPLLETIAGSPPVSPPRNGDDGAQSNMPSFGETFGRVLNFSDAPVSSVISTKAPLNGEFARVDDEDALVDFRDDNVEVLNQMGRPRRPTSRGSSSSSRRSSSVR</sequence>
<feature type="region of interest" description="Disordered" evidence="1">
    <location>
        <begin position="1101"/>
        <end position="1127"/>
    </location>
</feature>
<keyword evidence="4" id="KW-1185">Reference proteome</keyword>
<reference evidence="3 4" key="1">
    <citation type="submission" date="2022-09" db="EMBL/GenBank/DDBJ databases">
        <authorList>
            <person name="Palmer J.M."/>
        </authorList>
    </citation>
    <scope>NUCLEOTIDE SEQUENCE [LARGE SCALE GENOMIC DNA]</scope>
    <source>
        <strain evidence="3 4">DSM 7382</strain>
    </source>
</reference>
<dbReference type="EMBL" id="JASBNA010000005">
    <property type="protein sequence ID" value="KAK7691905.1"/>
    <property type="molecule type" value="Genomic_DNA"/>
</dbReference>
<feature type="compositionally biased region" description="Low complexity" evidence="1">
    <location>
        <begin position="985"/>
        <end position="995"/>
    </location>
</feature>
<evidence type="ECO:0000256" key="2">
    <source>
        <dbReference type="SAM" id="Phobius"/>
    </source>
</evidence>
<feature type="compositionally biased region" description="Polar residues" evidence="1">
    <location>
        <begin position="996"/>
        <end position="1011"/>
    </location>
</feature>
<dbReference type="Proteomes" id="UP001385951">
    <property type="component" value="Unassembled WGS sequence"/>
</dbReference>
<evidence type="ECO:0000313" key="4">
    <source>
        <dbReference type="Proteomes" id="UP001385951"/>
    </source>
</evidence>
<keyword evidence="2" id="KW-0812">Transmembrane</keyword>